<keyword evidence="4 9" id="KW-0808">Transferase</keyword>
<dbReference type="PANTHER" id="PTHR30478">
    <property type="entry name" value="DNA POLYMERASE III SUBUNIT BETA"/>
    <property type="match status" value="1"/>
</dbReference>
<dbReference type="GO" id="GO:0003677">
    <property type="term" value="F:DNA binding"/>
    <property type="evidence" value="ECO:0007669"/>
    <property type="project" value="UniProtKB-UniRule"/>
</dbReference>
<evidence type="ECO:0000256" key="7">
    <source>
        <dbReference type="ARBA" id="ARBA00022932"/>
    </source>
</evidence>
<comment type="caution">
    <text evidence="13">The sequence shown here is derived from an EMBL/GenBank/DDBJ whole genome shotgun (WGS) entry which is preliminary data.</text>
</comment>
<evidence type="ECO:0000259" key="12">
    <source>
        <dbReference type="Pfam" id="PF02768"/>
    </source>
</evidence>
<dbReference type="EMBL" id="PFBM01000012">
    <property type="protein sequence ID" value="PIR82526.1"/>
    <property type="molecule type" value="Genomic_DNA"/>
</dbReference>
<dbReference type="PIRSF" id="PIRSF000804">
    <property type="entry name" value="DNA_pol_III_b"/>
    <property type="match status" value="1"/>
</dbReference>
<evidence type="ECO:0000256" key="5">
    <source>
        <dbReference type="ARBA" id="ARBA00022695"/>
    </source>
</evidence>
<proteinExistence type="inferred from homology"/>
<organism evidence="13 14">
    <name type="scientific">Candidatus Kaiserbacteria bacterium CG10_big_fil_rev_8_21_14_0_10_59_10</name>
    <dbReference type="NCBI Taxonomy" id="1974612"/>
    <lineage>
        <taxon>Bacteria</taxon>
        <taxon>Candidatus Kaiseribacteriota</taxon>
    </lineage>
</organism>
<dbReference type="NCBIfam" id="TIGR00663">
    <property type="entry name" value="dnan"/>
    <property type="match status" value="1"/>
</dbReference>
<evidence type="ECO:0000259" key="11">
    <source>
        <dbReference type="Pfam" id="PF02767"/>
    </source>
</evidence>
<dbReference type="GO" id="GO:0003887">
    <property type="term" value="F:DNA-directed DNA polymerase activity"/>
    <property type="evidence" value="ECO:0007669"/>
    <property type="project" value="UniProtKB-UniRule"/>
</dbReference>
<evidence type="ECO:0000313" key="14">
    <source>
        <dbReference type="Proteomes" id="UP000231379"/>
    </source>
</evidence>
<dbReference type="CDD" id="cd00140">
    <property type="entry name" value="beta_clamp"/>
    <property type="match status" value="1"/>
</dbReference>
<dbReference type="SMART" id="SM00480">
    <property type="entry name" value="POL3Bc"/>
    <property type="match status" value="1"/>
</dbReference>
<keyword evidence="6 9" id="KW-0235">DNA replication</keyword>
<dbReference type="AlphaFoldDB" id="A0A2H0UA01"/>
<dbReference type="GO" id="GO:0008408">
    <property type="term" value="F:3'-5' exonuclease activity"/>
    <property type="evidence" value="ECO:0007669"/>
    <property type="project" value="InterPro"/>
</dbReference>
<evidence type="ECO:0000256" key="6">
    <source>
        <dbReference type="ARBA" id="ARBA00022705"/>
    </source>
</evidence>
<feature type="domain" description="DNA polymerase III beta sliding clamp N-terminal" evidence="10">
    <location>
        <begin position="1"/>
        <end position="116"/>
    </location>
</feature>
<evidence type="ECO:0000256" key="9">
    <source>
        <dbReference type="PIRNR" id="PIRNR000804"/>
    </source>
</evidence>
<evidence type="ECO:0000259" key="10">
    <source>
        <dbReference type="Pfam" id="PF00712"/>
    </source>
</evidence>
<dbReference type="Pfam" id="PF02767">
    <property type="entry name" value="DNA_pol3_beta_2"/>
    <property type="match status" value="1"/>
</dbReference>
<evidence type="ECO:0000256" key="8">
    <source>
        <dbReference type="ARBA" id="ARBA00023125"/>
    </source>
</evidence>
<comment type="subunit">
    <text evidence="9">Forms a ring-shaped head-to-tail homodimer around DNA.</text>
</comment>
<dbReference type="GO" id="GO:0005737">
    <property type="term" value="C:cytoplasm"/>
    <property type="evidence" value="ECO:0007669"/>
    <property type="project" value="UniProtKB-SubCell"/>
</dbReference>
<dbReference type="InterPro" id="IPR001001">
    <property type="entry name" value="DNA_polIII_beta"/>
</dbReference>
<dbReference type="GO" id="GO:0009360">
    <property type="term" value="C:DNA polymerase III complex"/>
    <property type="evidence" value="ECO:0007669"/>
    <property type="project" value="InterPro"/>
</dbReference>
<evidence type="ECO:0000256" key="1">
    <source>
        <dbReference type="ARBA" id="ARBA00004496"/>
    </source>
</evidence>
<name>A0A2H0UA01_9BACT</name>
<dbReference type="InterPro" id="IPR022635">
    <property type="entry name" value="DNA_polIII_beta_C"/>
</dbReference>
<keyword evidence="8" id="KW-0238">DNA-binding</keyword>
<dbReference type="PANTHER" id="PTHR30478:SF0">
    <property type="entry name" value="BETA SLIDING CLAMP"/>
    <property type="match status" value="1"/>
</dbReference>
<dbReference type="SUPFAM" id="SSF55979">
    <property type="entry name" value="DNA clamp"/>
    <property type="match status" value="3"/>
</dbReference>
<reference evidence="14" key="1">
    <citation type="submission" date="2017-09" db="EMBL/GenBank/DDBJ databases">
        <title>Depth-based differentiation of microbial function through sediment-hosted aquifers and enrichment of novel symbionts in the deep terrestrial subsurface.</title>
        <authorList>
            <person name="Probst A.J."/>
            <person name="Ladd B."/>
            <person name="Jarett J.K."/>
            <person name="Geller-Mcgrath D.E."/>
            <person name="Sieber C.M.K."/>
            <person name="Emerson J.B."/>
            <person name="Anantharaman K."/>
            <person name="Thomas B.C."/>
            <person name="Malmstrom R."/>
            <person name="Stieglmeier M."/>
            <person name="Klingl A."/>
            <person name="Woyke T."/>
            <person name="Ryan C.M."/>
            <person name="Banfield J.F."/>
        </authorList>
    </citation>
    <scope>NUCLEOTIDE SEQUENCE [LARGE SCALE GENOMIC DNA]</scope>
</reference>
<evidence type="ECO:0000256" key="4">
    <source>
        <dbReference type="ARBA" id="ARBA00022679"/>
    </source>
</evidence>
<keyword evidence="7 9" id="KW-0239">DNA-directed DNA polymerase</keyword>
<dbReference type="Gene3D" id="3.10.150.10">
    <property type="entry name" value="DNA Polymerase III, subunit A, domain 2"/>
    <property type="match status" value="1"/>
</dbReference>
<comment type="similarity">
    <text evidence="2 9">Belongs to the beta sliding clamp family.</text>
</comment>
<evidence type="ECO:0000256" key="2">
    <source>
        <dbReference type="ARBA" id="ARBA00010752"/>
    </source>
</evidence>
<comment type="function">
    <text evidence="9">Confers DNA tethering and processivity to DNA polymerases and other proteins. Acts as a clamp, forming a ring around DNA (a reaction catalyzed by the clamp-loading complex) which diffuses in an ATP-independent manner freely and bidirectionally along dsDNA. Initially characterized for its ability to contact the catalytic subunit of DNA polymerase III (Pol III), a complex, multichain enzyme responsible for most of the replicative synthesis in bacteria; Pol III exhibits 3'-5' exonuclease proofreading activity. The beta chain is required for initiation of replication as well as for processivity of DNA replication.</text>
</comment>
<feature type="domain" description="DNA polymerase III beta sliding clamp C-terminal" evidence="12">
    <location>
        <begin position="244"/>
        <end position="363"/>
    </location>
</feature>
<comment type="subcellular location">
    <subcellularLocation>
        <location evidence="1 9">Cytoplasm</location>
    </subcellularLocation>
</comment>
<dbReference type="Pfam" id="PF00712">
    <property type="entry name" value="DNA_pol3_beta"/>
    <property type="match status" value="1"/>
</dbReference>
<dbReference type="Gene3D" id="3.70.10.10">
    <property type="match status" value="1"/>
</dbReference>
<evidence type="ECO:0000313" key="13">
    <source>
        <dbReference type="EMBL" id="PIR82526.1"/>
    </source>
</evidence>
<dbReference type="InterPro" id="IPR022634">
    <property type="entry name" value="DNA_polIII_beta_N"/>
</dbReference>
<feature type="domain" description="DNA polymerase III beta sliding clamp central" evidence="11">
    <location>
        <begin position="128"/>
        <end position="241"/>
    </location>
</feature>
<dbReference type="Pfam" id="PF02768">
    <property type="entry name" value="DNA_pol3_beta_3"/>
    <property type="match status" value="1"/>
</dbReference>
<dbReference type="Proteomes" id="UP000231379">
    <property type="component" value="Unassembled WGS sequence"/>
</dbReference>
<dbReference type="GO" id="GO:0006271">
    <property type="term" value="P:DNA strand elongation involved in DNA replication"/>
    <property type="evidence" value="ECO:0007669"/>
    <property type="project" value="TreeGrafter"/>
</dbReference>
<dbReference type="InterPro" id="IPR022637">
    <property type="entry name" value="DNA_polIII_beta_cen"/>
</dbReference>
<keyword evidence="5 9" id="KW-0548">Nucleotidyltransferase</keyword>
<keyword evidence="3 9" id="KW-0963">Cytoplasm</keyword>
<sequence length="365" mass="39227">MNFSTIKEKLLSAVMIAERLVGKKETLPVLSCVLLEAGDTLSVRATNLEAGVEAVVPGEAKEAGIVAVPATILSQTLRAIAGDKTSLRLEGDNLLVESKGTRTIIKAVPHEEFPVITAPSIKKGVDVARERLLAALQSTTYAASSSMIRPELGSIFLSVENGKVTCVATDSFRLAEKVVADASGGGESDVLIPLKHALELSHILERLPDERVTLFVEDSQVNMRAEGLSYVSRVIDGTFPNYKEIVPKNHTTEATLLKGDFAEVLRKARIFAGAEQRIGFHVYPKKKVFDITAQSPAVGEMSDSLEAALSGEDLDIYFHIGYVADCLPAIQSDSVTLSFSGPGKPLVVRGVSDTSFMYLAMPLNR</sequence>
<protein>
    <recommendedName>
        <fullName evidence="9">Beta sliding clamp</fullName>
    </recommendedName>
</protein>
<evidence type="ECO:0000256" key="3">
    <source>
        <dbReference type="ARBA" id="ARBA00022490"/>
    </source>
</evidence>
<dbReference type="InterPro" id="IPR046938">
    <property type="entry name" value="DNA_clamp_sf"/>
</dbReference>
<accession>A0A2H0UA01</accession>
<gene>
    <name evidence="13" type="primary">dnaN</name>
    <name evidence="13" type="ORF">COU20_01860</name>
</gene>